<sequence length="30" mass="3484">MSDPIKPRIDFAQPLEADKEQDWKAAHAFQ</sequence>
<name>A0A2X3J8T9_9ENTR</name>
<feature type="region of interest" description="Disordered" evidence="1">
    <location>
        <begin position="1"/>
        <end position="30"/>
    </location>
</feature>
<evidence type="ECO:0000313" key="3">
    <source>
        <dbReference type="Proteomes" id="UP000251197"/>
    </source>
</evidence>
<reference evidence="2 3" key="1">
    <citation type="submission" date="2018-06" db="EMBL/GenBank/DDBJ databases">
        <authorList>
            <consortium name="Pathogen Informatics"/>
            <person name="Doyle S."/>
        </authorList>
    </citation>
    <scope>NUCLEOTIDE SEQUENCE [LARGE SCALE GENOMIC DNA]</scope>
    <source>
        <strain evidence="2 3">NCTC12120</strain>
    </source>
</reference>
<accession>A0A2X3J8T9</accession>
<evidence type="ECO:0000313" key="2">
    <source>
        <dbReference type="EMBL" id="SQC92411.1"/>
    </source>
</evidence>
<proteinExistence type="predicted"/>
<dbReference type="Proteomes" id="UP000251197">
    <property type="component" value="Unassembled WGS sequence"/>
</dbReference>
<protein>
    <submittedName>
        <fullName evidence="2">Uncharacterized protein</fullName>
    </submittedName>
</protein>
<feature type="compositionally biased region" description="Basic and acidic residues" evidence="1">
    <location>
        <begin position="16"/>
        <end position="30"/>
    </location>
</feature>
<organism evidence="2 3">
    <name type="scientific">Cedecea neteri</name>
    <dbReference type="NCBI Taxonomy" id="158822"/>
    <lineage>
        <taxon>Bacteria</taxon>
        <taxon>Pseudomonadati</taxon>
        <taxon>Pseudomonadota</taxon>
        <taxon>Gammaproteobacteria</taxon>
        <taxon>Enterobacterales</taxon>
        <taxon>Enterobacteriaceae</taxon>
        <taxon>Cedecea</taxon>
    </lineage>
</organism>
<gene>
    <name evidence="2" type="ORF">NCTC12120_05606</name>
</gene>
<evidence type="ECO:0000256" key="1">
    <source>
        <dbReference type="SAM" id="MobiDB-lite"/>
    </source>
</evidence>
<dbReference type="AlphaFoldDB" id="A0A2X3J8T9"/>
<dbReference type="EMBL" id="UAVU01000009">
    <property type="protein sequence ID" value="SQC92411.1"/>
    <property type="molecule type" value="Genomic_DNA"/>
</dbReference>